<comment type="caution">
    <text evidence="1">The sequence shown here is derived from an EMBL/GenBank/DDBJ whole genome shotgun (WGS) entry which is preliminary data.</text>
</comment>
<name>X1D5B0_9ZZZZ</name>
<organism evidence="1">
    <name type="scientific">marine sediment metagenome</name>
    <dbReference type="NCBI Taxonomy" id="412755"/>
    <lineage>
        <taxon>unclassified sequences</taxon>
        <taxon>metagenomes</taxon>
        <taxon>ecological metagenomes</taxon>
    </lineage>
</organism>
<evidence type="ECO:0000313" key="1">
    <source>
        <dbReference type="EMBL" id="GAG91651.1"/>
    </source>
</evidence>
<protein>
    <submittedName>
        <fullName evidence="1">Uncharacterized protein</fullName>
    </submittedName>
</protein>
<reference evidence="1" key="1">
    <citation type="journal article" date="2014" name="Front. Microbiol.">
        <title>High frequency of phylogenetically diverse reductive dehalogenase-homologous genes in deep subseafloor sedimentary metagenomes.</title>
        <authorList>
            <person name="Kawai M."/>
            <person name="Futagami T."/>
            <person name="Toyoda A."/>
            <person name="Takaki Y."/>
            <person name="Nishi S."/>
            <person name="Hori S."/>
            <person name="Arai W."/>
            <person name="Tsubouchi T."/>
            <person name="Morono Y."/>
            <person name="Uchiyama I."/>
            <person name="Ito T."/>
            <person name="Fujiyama A."/>
            <person name="Inagaki F."/>
            <person name="Takami H."/>
        </authorList>
    </citation>
    <scope>NUCLEOTIDE SEQUENCE</scope>
    <source>
        <strain evidence="1">Expedition CK06-06</strain>
    </source>
</reference>
<sequence length="217" mass="23440">PVEVSVQRTSPVPLGYSNNGNNFDQIEEYVFIFSRPLNNTTIANIGNINGLFEDFRMLGLDRAEPKSQDGGGGSQISLGGRDAGYPDKYQTIYAEKRMYDTNLNNAATKGNGMLIPGNPLYNTFVGMPTLSSLTTWGSLNAITGPNLHCYRIVIDKSQSFPALAGVFENEPLAGDTTREWPPVSIAFLCKDPNYSEGELITTLANAMNSTPEGGSTA</sequence>
<gene>
    <name evidence="1" type="ORF">S01H4_40453</name>
</gene>
<accession>X1D5B0</accession>
<dbReference type="AlphaFoldDB" id="X1D5B0"/>
<feature type="non-terminal residue" evidence="1">
    <location>
        <position position="1"/>
    </location>
</feature>
<dbReference type="EMBL" id="BART01022027">
    <property type="protein sequence ID" value="GAG91651.1"/>
    <property type="molecule type" value="Genomic_DNA"/>
</dbReference>
<proteinExistence type="predicted"/>